<evidence type="ECO:0000256" key="1">
    <source>
        <dbReference type="SAM" id="MobiDB-lite"/>
    </source>
</evidence>
<dbReference type="PANTHER" id="PTHR37198:SF1">
    <property type="entry name" value="NUCLEOLIN"/>
    <property type="match status" value="1"/>
</dbReference>
<keyword evidence="2" id="KW-1133">Transmembrane helix</keyword>
<reference evidence="3 4" key="1">
    <citation type="journal article" date="2013" name="Genome Biol.">
        <title>The genome sequence of the most widely cultivated cacao type and its use to identify candidate genes regulating pod color.</title>
        <authorList>
            <person name="Motamayor J.C."/>
            <person name="Mockaitis K."/>
            <person name="Schmutz J."/>
            <person name="Haiminen N."/>
            <person name="Iii D.L."/>
            <person name="Cornejo O."/>
            <person name="Findley S.D."/>
            <person name="Zheng P."/>
            <person name="Utro F."/>
            <person name="Royaert S."/>
            <person name="Saski C."/>
            <person name="Jenkins J."/>
            <person name="Podicheti R."/>
            <person name="Zhao M."/>
            <person name="Scheffler B.E."/>
            <person name="Stack J.C."/>
            <person name="Feltus F.A."/>
            <person name="Mustiga G.M."/>
            <person name="Amores F."/>
            <person name="Phillips W."/>
            <person name="Marelli J.P."/>
            <person name="May G.D."/>
            <person name="Shapiro H."/>
            <person name="Ma J."/>
            <person name="Bustamante C.D."/>
            <person name="Schnell R.J."/>
            <person name="Main D."/>
            <person name="Gilbert D."/>
            <person name="Parida L."/>
            <person name="Kuhn D.N."/>
        </authorList>
    </citation>
    <scope>NUCLEOTIDE SEQUENCE [LARGE SCALE GENOMIC DNA]</scope>
    <source>
        <strain evidence="4">cv. Matina 1-6</strain>
    </source>
</reference>
<feature type="compositionally biased region" description="Basic and acidic residues" evidence="1">
    <location>
        <begin position="245"/>
        <end position="259"/>
    </location>
</feature>
<feature type="transmembrane region" description="Helical" evidence="2">
    <location>
        <begin position="29"/>
        <end position="47"/>
    </location>
</feature>
<feature type="compositionally biased region" description="Acidic residues" evidence="1">
    <location>
        <begin position="192"/>
        <end position="201"/>
    </location>
</feature>
<dbReference type="AlphaFoldDB" id="A0A061EXY4"/>
<feature type="compositionally biased region" description="Basic and acidic residues" evidence="1">
    <location>
        <begin position="270"/>
        <end position="324"/>
    </location>
</feature>
<feature type="compositionally biased region" description="Basic and acidic residues" evidence="1">
    <location>
        <begin position="210"/>
        <end position="230"/>
    </location>
</feature>
<keyword evidence="2" id="KW-0472">Membrane</keyword>
<feature type="region of interest" description="Disordered" evidence="1">
    <location>
        <begin position="185"/>
        <end position="355"/>
    </location>
</feature>
<feature type="region of interest" description="Disordered" evidence="1">
    <location>
        <begin position="374"/>
        <end position="464"/>
    </location>
</feature>
<evidence type="ECO:0000256" key="2">
    <source>
        <dbReference type="SAM" id="Phobius"/>
    </source>
</evidence>
<dbReference type="Gramene" id="EOY09955">
    <property type="protein sequence ID" value="EOY09955"/>
    <property type="gene ID" value="TCM_025325"/>
</dbReference>
<evidence type="ECO:0000313" key="3">
    <source>
        <dbReference type="EMBL" id="EOY09955.1"/>
    </source>
</evidence>
<evidence type="ECO:0000313" key="4">
    <source>
        <dbReference type="Proteomes" id="UP000026915"/>
    </source>
</evidence>
<feature type="compositionally biased region" description="Basic and acidic residues" evidence="1">
    <location>
        <begin position="493"/>
        <end position="515"/>
    </location>
</feature>
<protein>
    <submittedName>
        <fullName evidence="3">Uncharacterized protein isoform 1</fullName>
    </submittedName>
</protein>
<organism evidence="3 4">
    <name type="scientific">Theobroma cacao</name>
    <name type="common">Cacao</name>
    <name type="synonym">Cocoa</name>
    <dbReference type="NCBI Taxonomy" id="3641"/>
    <lineage>
        <taxon>Eukaryota</taxon>
        <taxon>Viridiplantae</taxon>
        <taxon>Streptophyta</taxon>
        <taxon>Embryophyta</taxon>
        <taxon>Tracheophyta</taxon>
        <taxon>Spermatophyta</taxon>
        <taxon>Magnoliopsida</taxon>
        <taxon>eudicotyledons</taxon>
        <taxon>Gunneridae</taxon>
        <taxon>Pentapetalae</taxon>
        <taxon>rosids</taxon>
        <taxon>malvids</taxon>
        <taxon>Malvales</taxon>
        <taxon>Malvaceae</taxon>
        <taxon>Byttnerioideae</taxon>
        <taxon>Theobroma</taxon>
    </lineage>
</organism>
<dbReference type="eggNOG" id="ENOG502S5I7">
    <property type="taxonomic scope" value="Eukaryota"/>
</dbReference>
<name>A0A061EXY4_THECC</name>
<gene>
    <name evidence="3" type="ORF">TCM_025325</name>
</gene>
<feature type="region of interest" description="Disordered" evidence="1">
    <location>
        <begin position="490"/>
        <end position="527"/>
    </location>
</feature>
<dbReference type="EMBL" id="CM001883">
    <property type="protein sequence ID" value="EOY09954.1"/>
    <property type="molecule type" value="Genomic_DNA"/>
</dbReference>
<dbReference type="Gramene" id="EOY09954">
    <property type="protein sequence ID" value="EOY09954"/>
    <property type="gene ID" value="TCM_025325"/>
</dbReference>
<dbReference type="HOGENOM" id="CLU_517222_0_0_1"/>
<proteinExistence type="predicted"/>
<keyword evidence="2" id="KW-0812">Transmembrane</keyword>
<feature type="compositionally biased region" description="Basic and acidic residues" evidence="1">
    <location>
        <begin position="417"/>
        <end position="426"/>
    </location>
</feature>
<feature type="compositionally biased region" description="Basic and acidic residues" evidence="1">
    <location>
        <begin position="331"/>
        <end position="355"/>
    </location>
</feature>
<sequence length="527" mass="58684">MDDPESEWEIQESSGGNSDNGKLRWMMRLGKKILVTGIVVSSAPFVLPPLVAISAIGFFCLVPYGIFLLSYACTETVMSRLFPMPSPTAPLLLEYREAYDGEEEANGDEKQGEQNEVIKGGFNMEREEKEIKEDTIEEVEMRIELVDKVKEELVEGNILQGDAFSHDGVENDEKKSMEEVDEILEGNRHEEDDGEFLDEEKESPSQSFEVEVKEVTESKAEQPTVEESRGEQLAGDGQGSEAIVEGDKKHSSNIEKEPPLEAENVEDNGELVRERSGLLGRNKVENKSDYARDDKESVQNVDAQRKPTKKTELKVEGTTKRKGEQSIAESVNEHPGDEIHQGEEKERGNLNKETTSELKNVAAQIVQATNIESDELVRESRGSLERGREKGRNRDAVEDKQGVKRAKVDAEGELLEGNERATERKQKQLLVEESVGEQPVDEVSGILGGLEGSDKNDSNMEETPLEVKNIPVQLVQSIDVEENEKLVIGARGLSERISDESKPDHEVDDKQRAERVNVGGVGKQSQK</sequence>
<dbReference type="PANTHER" id="PTHR37198">
    <property type="entry name" value="NUCLEOLIN"/>
    <property type="match status" value="1"/>
</dbReference>
<dbReference type="InParanoid" id="A0A061EXY4"/>
<dbReference type="EMBL" id="CM001883">
    <property type="protein sequence ID" value="EOY09955.1"/>
    <property type="molecule type" value="Genomic_DNA"/>
</dbReference>
<dbReference type="Proteomes" id="UP000026915">
    <property type="component" value="Chromosome 5"/>
</dbReference>
<keyword evidence="4" id="KW-1185">Reference proteome</keyword>
<accession>A0A061EXY4</accession>
<feature type="compositionally biased region" description="Basic and acidic residues" evidence="1">
    <location>
        <begin position="375"/>
        <end position="410"/>
    </location>
</feature>